<comment type="subcellular location">
    <subcellularLocation>
        <location evidence="1">Cytoplasm</location>
        <location evidence="1">Cytoskeleton</location>
        <location evidence="1">Cilium axoneme</location>
    </subcellularLocation>
</comment>
<name>A0A1D1ZNB2_AUXPR</name>
<feature type="region of interest" description="Disordered" evidence="2">
    <location>
        <begin position="1"/>
        <end position="93"/>
    </location>
</feature>
<accession>A0A1D1ZNB2</accession>
<feature type="compositionally biased region" description="Low complexity" evidence="2">
    <location>
        <begin position="775"/>
        <end position="795"/>
    </location>
</feature>
<evidence type="ECO:0000259" key="3">
    <source>
        <dbReference type="Pfam" id="PF13638"/>
    </source>
</evidence>
<feature type="domain" description="PIN" evidence="3">
    <location>
        <begin position="441"/>
        <end position="616"/>
    </location>
</feature>
<feature type="compositionally biased region" description="Polar residues" evidence="2">
    <location>
        <begin position="52"/>
        <end position="61"/>
    </location>
</feature>
<dbReference type="AlphaFoldDB" id="A0A1D1ZNB2"/>
<proteinExistence type="predicted"/>
<dbReference type="SUPFAM" id="SSF52047">
    <property type="entry name" value="RNI-like"/>
    <property type="match status" value="1"/>
</dbReference>
<protein>
    <recommendedName>
        <fullName evidence="3">PIN domain-containing protein</fullName>
    </recommendedName>
</protein>
<evidence type="ECO:0000313" key="4">
    <source>
        <dbReference type="EMBL" id="JAT68418.1"/>
    </source>
</evidence>
<evidence type="ECO:0000256" key="1">
    <source>
        <dbReference type="ARBA" id="ARBA00004430"/>
    </source>
</evidence>
<dbReference type="GO" id="GO:0005930">
    <property type="term" value="C:axoneme"/>
    <property type="evidence" value="ECO:0007669"/>
    <property type="project" value="UniProtKB-SubCell"/>
</dbReference>
<feature type="region of interest" description="Disordered" evidence="2">
    <location>
        <begin position="398"/>
        <end position="433"/>
    </location>
</feature>
<feature type="region of interest" description="Disordered" evidence="2">
    <location>
        <begin position="753"/>
        <end position="806"/>
    </location>
</feature>
<dbReference type="InterPro" id="IPR002716">
    <property type="entry name" value="PIN_dom"/>
</dbReference>
<feature type="region of interest" description="Disordered" evidence="2">
    <location>
        <begin position="320"/>
        <end position="362"/>
    </location>
</feature>
<dbReference type="Pfam" id="PF13638">
    <property type="entry name" value="PIN_4"/>
    <property type="match status" value="1"/>
</dbReference>
<feature type="compositionally biased region" description="Gly residues" evidence="2">
    <location>
        <begin position="26"/>
        <end position="35"/>
    </location>
</feature>
<feature type="compositionally biased region" description="Pro residues" evidence="2">
    <location>
        <begin position="42"/>
        <end position="51"/>
    </location>
</feature>
<organism evidence="4">
    <name type="scientific">Auxenochlorella protothecoides</name>
    <name type="common">Green microalga</name>
    <name type="synonym">Chlorella protothecoides</name>
    <dbReference type="NCBI Taxonomy" id="3075"/>
    <lineage>
        <taxon>Eukaryota</taxon>
        <taxon>Viridiplantae</taxon>
        <taxon>Chlorophyta</taxon>
        <taxon>core chlorophytes</taxon>
        <taxon>Trebouxiophyceae</taxon>
        <taxon>Chlorellales</taxon>
        <taxon>Chlorellaceae</taxon>
        <taxon>Auxenochlorella</taxon>
    </lineage>
</organism>
<dbReference type="EMBL" id="GDKF01010204">
    <property type="protein sequence ID" value="JAT68418.1"/>
    <property type="molecule type" value="Transcribed_RNA"/>
</dbReference>
<dbReference type="InterPro" id="IPR032675">
    <property type="entry name" value="LRR_dom_sf"/>
</dbReference>
<sequence length="806" mass="83497">MSVAPHPMVTTPHGGRIGGRAARGRGTSGRNGRGRGAGREAPTPPRAPPPGSSYTPAATRTTADHRDSTPKSRRGGKARFSPSPLHRSVADSAAVHGRGAHAVVWEEDAGGLVTVTPHPDAPFLLPSFLEGLADFLSVWQSDAGPRSVQTHVAEASGSGEGAGSWSAETLAAELADLWLRGAPSEAGEAATAGPAPPTPLSLRLERLELGDEEVARVAAWCLAHRSRAAVRKLWLFDNKCGDRGAVAVAGILHLGLEEIHLSHNQLTMVGARALMDSVQSTQPPPAKPLWLRLEWNRISLTDLGQYLEAQHAERGLLADIPEGLDPGSTPALPHVPSYLAASAGDRPGPRRPSRGPPPSRNKLRFLVHPCHVRLPWLVSQFELPAEAAVLRSAKLQWQGPRGGEGNANEVPAPAPPLNAGDKSPSPHPHHASSAPLLLFPDTSALLAMLGARRSAVPPCWLTLERLAELTERGQFGRTLPSNEQVFIVVTDSVVKQLDGLKGDAGFGLTVRRFFSKGLDTYGPAGLDILTVLGAHEGEGLLVEAGAEVTGSRSTAVATKGQRTDHRIVEVALYFQNEIRGPGAAAAPPRPASMPVVLLSGDNAQVQLARSHGLPALKPADLNEAEAALARGAAGFTAGALRAALGQAACAGLGSVASHNAATEFEAAVAALLLATDALQDLQTRLEGVRTTVRAGQATGGNPAAALEGLTRLLDPAGPRGDADGLVTELRAQLARWSSLNRAGQGGSRLLRWSGTAASSSGGTEQLGAVGPPEDGLLVPGAGLPAPGGEAGSQSGEEGEDRPHAQP</sequence>
<reference evidence="4" key="1">
    <citation type="submission" date="2015-08" db="EMBL/GenBank/DDBJ databases">
        <authorList>
            <person name="Babu N.S."/>
            <person name="Beckwith C.J."/>
            <person name="Beseler K.G."/>
            <person name="Brison A."/>
            <person name="Carone J.V."/>
            <person name="Caskin T.P."/>
            <person name="Diamond M."/>
            <person name="Durham M.E."/>
            <person name="Foxe J.M."/>
            <person name="Go M."/>
            <person name="Henderson B.A."/>
            <person name="Jones I.B."/>
            <person name="McGettigan J.A."/>
            <person name="Micheletti S.J."/>
            <person name="Nasrallah M.E."/>
            <person name="Ortiz D."/>
            <person name="Piller C.R."/>
            <person name="Privatt S.R."/>
            <person name="Schneider S.L."/>
            <person name="Sharp S."/>
            <person name="Smith T.C."/>
            <person name="Stanton J.D."/>
            <person name="Ullery H.E."/>
            <person name="Wilson R.J."/>
            <person name="Serrano M.G."/>
            <person name="Buck G."/>
            <person name="Lee V."/>
            <person name="Wang Y."/>
            <person name="Carvalho R."/>
            <person name="Voegtly L."/>
            <person name="Shi R."/>
            <person name="Duckworth R."/>
            <person name="Johnson A."/>
            <person name="Loviza R."/>
            <person name="Walstead R."/>
            <person name="Shah Z."/>
            <person name="Kiflezghi M."/>
            <person name="Wade K."/>
            <person name="Ball S.L."/>
            <person name="Bradley K.W."/>
            <person name="Asai D.J."/>
            <person name="Bowman C.A."/>
            <person name="Russell D.A."/>
            <person name="Pope W.H."/>
            <person name="Jacobs-Sera D."/>
            <person name="Hendrix R.W."/>
            <person name="Hatfull G.F."/>
        </authorList>
    </citation>
    <scope>NUCLEOTIDE SEQUENCE</scope>
</reference>
<feature type="compositionally biased region" description="Low complexity" evidence="2">
    <location>
        <begin position="753"/>
        <end position="763"/>
    </location>
</feature>
<dbReference type="Gene3D" id="3.80.10.10">
    <property type="entry name" value="Ribonuclease Inhibitor"/>
    <property type="match status" value="1"/>
</dbReference>
<evidence type="ECO:0000256" key="2">
    <source>
        <dbReference type="SAM" id="MobiDB-lite"/>
    </source>
</evidence>
<gene>
    <name evidence="4" type="ORF">g.2883</name>
</gene>